<comment type="caution">
    <text evidence="2">The sequence shown here is derived from an EMBL/GenBank/DDBJ whole genome shotgun (WGS) entry which is preliminary data.</text>
</comment>
<evidence type="ECO:0000256" key="1">
    <source>
        <dbReference type="SAM" id="Phobius"/>
    </source>
</evidence>
<evidence type="ECO:0000313" key="3">
    <source>
        <dbReference type="Proteomes" id="UP000661607"/>
    </source>
</evidence>
<dbReference type="EMBL" id="JADBEF010000001">
    <property type="protein sequence ID" value="MBE1561934.1"/>
    <property type="molecule type" value="Genomic_DNA"/>
</dbReference>
<organism evidence="2 3">
    <name type="scientific">Nonomuraea africana</name>
    <dbReference type="NCBI Taxonomy" id="46171"/>
    <lineage>
        <taxon>Bacteria</taxon>
        <taxon>Bacillati</taxon>
        <taxon>Actinomycetota</taxon>
        <taxon>Actinomycetes</taxon>
        <taxon>Streptosporangiales</taxon>
        <taxon>Streptosporangiaceae</taxon>
        <taxon>Nonomuraea</taxon>
    </lineage>
</organism>
<protein>
    <recommendedName>
        <fullName evidence="4">Prolipoprotein diacylglyceryl transferase</fullName>
    </recommendedName>
</protein>
<name>A0ABR9KIT6_9ACTN</name>
<keyword evidence="1" id="KW-1133">Transmembrane helix</keyword>
<dbReference type="RefSeq" id="WP_192776771.1">
    <property type="nucleotide sequence ID" value="NZ_BAAASY010000030.1"/>
</dbReference>
<evidence type="ECO:0000313" key="2">
    <source>
        <dbReference type="EMBL" id="MBE1561934.1"/>
    </source>
</evidence>
<accession>A0ABR9KIT6</accession>
<gene>
    <name evidence="2" type="ORF">H4W81_004713</name>
</gene>
<feature type="transmembrane region" description="Helical" evidence="1">
    <location>
        <begin position="25"/>
        <end position="44"/>
    </location>
</feature>
<proteinExistence type="predicted"/>
<evidence type="ECO:0008006" key="4">
    <source>
        <dbReference type="Google" id="ProtNLM"/>
    </source>
</evidence>
<keyword evidence="3" id="KW-1185">Reference proteome</keyword>
<reference evidence="2 3" key="1">
    <citation type="submission" date="2020-10" db="EMBL/GenBank/DDBJ databases">
        <title>Sequencing the genomes of 1000 actinobacteria strains.</title>
        <authorList>
            <person name="Klenk H.-P."/>
        </authorList>
    </citation>
    <scope>NUCLEOTIDE SEQUENCE [LARGE SCALE GENOMIC DNA]</scope>
    <source>
        <strain evidence="2 3">DSM 43748</strain>
    </source>
</reference>
<sequence>METPAAIAGDLPPVLVRWAIGYTDFWHLAPVYFGILLTALGLILSRRYLCAHLSPRADRP</sequence>
<keyword evidence="1" id="KW-0472">Membrane</keyword>
<dbReference type="Proteomes" id="UP000661607">
    <property type="component" value="Unassembled WGS sequence"/>
</dbReference>
<keyword evidence="1" id="KW-0812">Transmembrane</keyword>